<dbReference type="Gene3D" id="3.40.605.10">
    <property type="entry name" value="Aldehyde Dehydrogenase, Chain A, domain 1"/>
    <property type="match status" value="1"/>
</dbReference>
<dbReference type="EMBL" id="JMIH01000024">
    <property type="protein sequence ID" value="KEO72387.1"/>
    <property type="molecule type" value="Genomic_DNA"/>
</dbReference>
<dbReference type="InterPro" id="IPR015590">
    <property type="entry name" value="Aldehyde_DH_dom"/>
</dbReference>
<proteinExistence type="inferred from homology"/>
<dbReference type="InterPro" id="IPR044148">
    <property type="entry name" value="ALDH_GabD1-like"/>
</dbReference>
<dbReference type="OrthoDB" id="9762913at2"/>
<comment type="similarity">
    <text evidence="1">Belongs to the aldehyde dehydrogenase family.</text>
</comment>
<dbReference type="Pfam" id="PF00171">
    <property type="entry name" value="Aldedh"/>
    <property type="match status" value="1"/>
</dbReference>
<accession>A0A074LF21</accession>
<keyword evidence="3" id="KW-0560">Oxidoreductase</keyword>
<dbReference type="InterPro" id="IPR047110">
    <property type="entry name" value="GABD/Sad-like"/>
</dbReference>
<evidence type="ECO:0000256" key="1">
    <source>
        <dbReference type="ARBA" id="ARBA00009986"/>
    </source>
</evidence>
<sequence>MKSINPYNNETLTEYKPHTKEQVMINIDKAQKVFLAWRETTFAERSRLMTNASNVLKVNKRKYAEIISLEMGKVIKEAEAEVEKCAWVCEYYAEKAEGFLSDETLEMPENKEAKVVYDPLGIILAVMPWNFPFWQVFRFAAPNLMAGNVGILKHASNVPQCALAIEDVFREAGFPEGCFQSLLISSDLVEDIIKHKDVKAATLTGSENAGRIIASQAGDQLKKTVLELGGSDPFIVLKDADIETAAKTAAKSRMVNFGQSCIAAKRFIIEASVYDQFLQLFKKEIKGMKQGEQLDEDAQYACMARRDLAEELYSQVKKSIDMGAEVILEGEKPIKGSAFFKPYILGGISEDMPAYKEELFGPVAVMFKVDGEKEALRIANDTAFGLGASLWTKDKIKAEKMARKIESGAVYINQIVASSPYLPFGGVKNSGYGRELAEMGIKEFVNKKTVSIGE</sequence>
<protein>
    <submittedName>
        <fullName evidence="5">Succinate-semialdehyde dehydrogenase</fullName>
    </submittedName>
</protein>
<dbReference type="GO" id="GO:0004030">
    <property type="term" value="F:aldehyde dehydrogenase [NAD(P)+] activity"/>
    <property type="evidence" value="ECO:0007669"/>
    <property type="project" value="InterPro"/>
</dbReference>
<dbReference type="CDD" id="cd07100">
    <property type="entry name" value="ALDH_SSADH1_GabD1"/>
    <property type="match status" value="1"/>
</dbReference>
<dbReference type="InterPro" id="IPR016161">
    <property type="entry name" value="Ald_DH/histidinol_DH"/>
</dbReference>
<evidence type="ECO:0000259" key="4">
    <source>
        <dbReference type="Pfam" id="PF00171"/>
    </source>
</evidence>
<dbReference type="eggNOG" id="COG1012">
    <property type="taxonomic scope" value="Bacteria"/>
</dbReference>
<name>A0A074LF21_9BACT</name>
<reference evidence="5 6" key="1">
    <citation type="submission" date="2014-04" db="EMBL/GenBank/DDBJ databases">
        <title>Characterization and application of a salt tolerant electro-active bacterium.</title>
        <authorList>
            <person name="Yang L."/>
            <person name="Wei S."/>
            <person name="Tay Q.X.M."/>
        </authorList>
    </citation>
    <scope>NUCLEOTIDE SEQUENCE [LARGE SCALE GENOMIC DNA]</scope>
    <source>
        <strain evidence="5 6">LY1</strain>
    </source>
</reference>
<evidence type="ECO:0000256" key="3">
    <source>
        <dbReference type="ARBA" id="ARBA00023002"/>
    </source>
</evidence>
<dbReference type="GO" id="GO:0004777">
    <property type="term" value="F:succinate-semialdehyde dehydrogenase (NAD+) activity"/>
    <property type="evidence" value="ECO:0007669"/>
    <property type="project" value="TreeGrafter"/>
</dbReference>
<keyword evidence="2" id="KW-0521">NADP</keyword>
<dbReference type="STRING" id="1048983.EL17_16710"/>
<comment type="caution">
    <text evidence="5">The sequence shown here is derived from an EMBL/GenBank/DDBJ whole genome shotgun (WGS) entry which is preliminary data.</text>
</comment>
<dbReference type="PANTHER" id="PTHR43217">
    <property type="entry name" value="SUCCINATE SEMIALDEHYDE DEHYDROGENASE [NAD(P)+] SAD"/>
    <property type="match status" value="1"/>
</dbReference>
<dbReference type="PANTHER" id="PTHR43217:SF1">
    <property type="entry name" value="SUCCINATE SEMIALDEHYDE DEHYDROGENASE [NAD(P)+] SAD"/>
    <property type="match status" value="1"/>
</dbReference>
<dbReference type="AlphaFoldDB" id="A0A074LF21"/>
<dbReference type="FunFam" id="3.40.605.10:FF:000012">
    <property type="entry name" value="NAD-dependent succinate-semialdehyde dehydrogenase"/>
    <property type="match status" value="1"/>
</dbReference>
<organism evidence="5 6">
    <name type="scientific">Anditalea andensis</name>
    <dbReference type="NCBI Taxonomy" id="1048983"/>
    <lineage>
        <taxon>Bacteria</taxon>
        <taxon>Pseudomonadati</taxon>
        <taxon>Bacteroidota</taxon>
        <taxon>Cytophagia</taxon>
        <taxon>Cytophagales</taxon>
        <taxon>Cytophagaceae</taxon>
        <taxon>Anditalea</taxon>
    </lineage>
</organism>
<gene>
    <name evidence="5" type="ORF">EL17_16710</name>
</gene>
<dbReference type="Gene3D" id="3.40.309.10">
    <property type="entry name" value="Aldehyde Dehydrogenase, Chain A, domain 2"/>
    <property type="match status" value="1"/>
</dbReference>
<feature type="domain" description="Aldehyde dehydrogenase" evidence="4">
    <location>
        <begin position="2"/>
        <end position="450"/>
    </location>
</feature>
<dbReference type="SUPFAM" id="SSF53720">
    <property type="entry name" value="ALDH-like"/>
    <property type="match status" value="1"/>
</dbReference>
<dbReference type="FunFam" id="3.40.309.10:FF:000009">
    <property type="entry name" value="Aldehyde dehydrogenase A"/>
    <property type="match status" value="1"/>
</dbReference>
<evidence type="ECO:0000313" key="6">
    <source>
        <dbReference type="Proteomes" id="UP000027821"/>
    </source>
</evidence>
<keyword evidence="6" id="KW-1185">Reference proteome</keyword>
<dbReference type="InterPro" id="IPR016163">
    <property type="entry name" value="Ald_DH_C"/>
</dbReference>
<dbReference type="Proteomes" id="UP000027821">
    <property type="component" value="Unassembled WGS sequence"/>
</dbReference>
<evidence type="ECO:0000313" key="5">
    <source>
        <dbReference type="EMBL" id="KEO72387.1"/>
    </source>
</evidence>
<dbReference type="InterPro" id="IPR016162">
    <property type="entry name" value="Ald_DH_N"/>
</dbReference>
<evidence type="ECO:0000256" key="2">
    <source>
        <dbReference type="ARBA" id="ARBA00022857"/>
    </source>
</evidence>